<evidence type="ECO:0000313" key="2">
    <source>
        <dbReference type="EMBL" id="CAI9777146.1"/>
    </source>
</evidence>
<feature type="region of interest" description="Disordered" evidence="1">
    <location>
        <begin position="173"/>
        <end position="218"/>
    </location>
</feature>
<feature type="compositionally biased region" description="Polar residues" evidence="1">
    <location>
        <begin position="191"/>
        <end position="204"/>
    </location>
</feature>
<evidence type="ECO:0000256" key="1">
    <source>
        <dbReference type="SAM" id="MobiDB-lite"/>
    </source>
</evidence>
<dbReference type="PANTHER" id="PTHR37259:SF2">
    <property type="entry name" value="OS07G0474300 PROTEIN"/>
    <property type="match status" value="1"/>
</dbReference>
<feature type="region of interest" description="Disordered" evidence="1">
    <location>
        <begin position="1"/>
        <end position="39"/>
    </location>
</feature>
<dbReference type="PANTHER" id="PTHR37259">
    <property type="entry name" value="OS07G0474300 PROTEIN"/>
    <property type="match status" value="1"/>
</dbReference>
<dbReference type="AlphaFoldDB" id="A0AAD2E707"/>
<keyword evidence="3" id="KW-1185">Reference proteome</keyword>
<evidence type="ECO:0000313" key="3">
    <source>
        <dbReference type="Proteomes" id="UP000834106"/>
    </source>
</evidence>
<name>A0AAD2E707_9LAMI</name>
<organism evidence="2 3">
    <name type="scientific">Fraxinus pennsylvanica</name>
    <dbReference type="NCBI Taxonomy" id="56036"/>
    <lineage>
        <taxon>Eukaryota</taxon>
        <taxon>Viridiplantae</taxon>
        <taxon>Streptophyta</taxon>
        <taxon>Embryophyta</taxon>
        <taxon>Tracheophyta</taxon>
        <taxon>Spermatophyta</taxon>
        <taxon>Magnoliopsida</taxon>
        <taxon>eudicotyledons</taxon>
        <taxon>Gunneridae</taxon>
        <taxon>Pentapetalae</taxon>
        <taxon>asterids</taxon>
        <taxon>lamiids</taxon>
        <taxon>Lamiales</taxon>
        <taxon>Oleaceae</taxon>
        <taxon>Oleeae</taxon>
        <taxon>Fraxinus</taxon>
    </lineage>
</organism>
<protein>
    <submittedName>
        <fullName evidence="2">Uncharacterized protein</fullName>
    </submittedName>
</protein>
<dbReference type="Proteomes" id="UP000834106">
    <property type="component" value="Chromosome 15"/>
</dbReference>
<proteinExistence type="predicted"/>
<dbReference type="EMBL" id="OU503050">
    <property type="protein sequence ID" value="CAI9777146.1"/>
    <property type="molecule type" value="Genomic_DNA"/>
</dbReference>
<reference evidence="2" key="1">
    <citation type="submission" date="2023-05" db="EMBL/GenBank/DDBJ databases">
        <authorList>
            <person name="Huff M."/>
        </authorList>
    </citation>
    <scope>NUCLEOTIDE SEQUENCE</scope>
</reference>
<sequence length="233" mass="26599">MMLRSNGKPPLARSPIRLRPRNALQPTASNTAQIPPGSLTKSQLPKCSWDLEKLEVRPEYNTISCELRVLAKMVRQEFGTGDENMDVEIDNGVLSTNRNPLFERGRFYEEYSARRNERLKRKKGEMEGHKKKPMNNLGVRIESAKKLDSRRKMAVAATPMMVQREAATPPRYLLRSSARKENKKPPLPKNFENSVGQGTNLASKDTQRTKLTFPDNRGTYGNARYTEYKIVFA</sequence>
<feature type="compositionally biased region" description="Polar residues" evidence="1">
    <location>
        <begin position="24"/>
        <end position="39"/>
    </location>
</feature>
<accession>A0AAD2E707</accession>
<gene>
    <name evidence="2" type="ORF">FPE_LOCUS24576</name>
</gene>